<gene>
    <name evidence="1" type="ORF">L1049_000114</name>
</gene>
<evidence type="ECO:0000313" key="1">
    <source>
        <dbReference type="EMBL" id="KAK9268365.1"/>
    </source>
</evidence>
<dbReference type="PANTHER" id="PTHR47076">
    <property type="entry name" value="NHL DOMAIN PROTEIN"/>
    <property type="match status" value="1"/>
</dbReference>
<organism evidence="1 2">
    <name type="scientific">Liquidambar formosana</name>
    <name type="common">Formosan gum</name>
    <dbReference type="NCBI Taxonomy" id="63359"/>
    <lineage>
        <taxon>Eukaryota</taxon>
        <taxon>Viridiplantae</taxon>
        <taxon>Streptophyta</taxon>
        <taxon>Embryophyta</taxon>
        <taxon>Tracheophyta</taxon>
        <taxon>Spermatophyta</taxon>
        <taxon>Magnoliopsida</taxon>
        <taxon>eudicotyledons</taxon>
        <taxon>Gunneridae</taxon>
        <taxon>Pentapetalae</taxon>
        <taxon>Saxifragales</taxon>
        <taxon>Altingiaceae</taxon>
        <taxon>Liquidambar</taxon>
    </lineage>
</organism>
<sequence>MATIQEKQSFMSNMAPLKEDANEEDDIDYHEESFLGRGCCCFKFISFKRRRSDKNERGNLLQQRGEIRETWWAKNLKEVKEASEVLAGPKWKTLIRKIGGYFNNKKHNKNQFQYDPQSYALNFDGGVDREEDGLLRDFSVRFAPRFSDEQGRTGS</sequence>
<dbReference type="AlphaFoldDB" id="A0AAP0R4L0"/>
<proteinExistence type="predicted"/>
<reference evidence="1 2" key="1">
    <citation type="journal article" date="2024" name="Plant J.">
        <title>Genome sequences and population genomics reveal climatic adaptation and genomic divergence between two closely related sweetgum species.</title>
        <authorList>
            <person name="Xu W.Q."/>
            <person name="Ren C.Q."/>
            <person name="Zhang X.Y."/>
            <person name="Comes H.P."/>
            <person name="Liu X.H."/>
            <person name="Li Y.G."/>
            <person name="Kettle C.J."/>
            <person name="Jalonen R."/>
            <person name="Gaisberger H."/>
            <person name="Ma Y.Z."/>
            <person name="Qiu Y.X."/>
        </authorList>
    </citation>
    <scope>NUCLEOTIDE SEQUENCE [LARGE SCALE GENOMIC DNA]</scope>
    <source>
        <strain evidence="1">Hangzhou</strain>
    </source>
</reference>
<name>A0AAP0R4L0_LIQFO</name>
<dbReference type="PANTHER" id="PTHR47076:SF12">
    <property type="entry name" value="NHL DOMAIN-CONTAINING PROTEIN"/>
    <property type="match status" value="1"/>
</dbReference>
<protein>
    <recommendedName>
        <fullName evidence="3">Stress induced protein</fullName>
    </recommendedName>
</protein>
<evidence type="ECO:0000313" key="2">
    <source>
        <dbReference type="Proteomes" id="UP001415857"/>
    </source>
</evidence>
<dbReference type="EMBL" id="JBBPBK010000015">
    <property type="protein sequence ID" value="KAK9268365.1"/>
    <property type="molecule type" value="Genomic_DNA"/>
</dbReference>
<evidence type="ECO:0008006" key="3">
    <source>
        <dbReference type="Google" id="ProtNLM"/>
    </source>
</evidence>
<accession>A0AAP0R4L0</accession>
<comment type="caution">
    <text evidence="1">The sequence shown here is derived from an EMBL/GenBank/DDBJ whole genome shotgun (WGS) entry which is preliminary data.</text>
</comment>
<dbReference type="Proteomes" id="UP001415857">
    <property type="component" value="Unassembled WGS sequence"/>
</dbReference>
<keyword evidence="2" id="KW-1185">Reference proteome</keyword>